<comment type="caution">
    <text evidence="7">The sequence shown here is derived from an EMBL/GenBank/DDBJ whole genome shotgun (WGS) entry which is preliminary data.</text>
</comment>
<evidence type="ECO:0000256" key="1">
    <source>
        <dbReference type="ARBA" id="ARBA00001974"/>
    </source>
</evidence>
<dbReference type="PANTHER" id="PTHR10961:SF7">
    <property type="entry name" value="FAD DEPENDENT OXIDOREDUCTASE DOMAIN-CONTAINING PROTEIN"/>
    <property type="match status" value="1"/>
</dbReference>
<organism evidence="7 8">
    <name type="scientific">Effrenium voratum</name>
    <dbReference type="NCBI Taxonomy" id="2562239"/>
    <lineage>
        <taxon>Eukaryota</taxon>
        <taxon>Sar</taxon>
        <taxon>Alveolata</taxon>
        <taxon>Dinophyceae</taxon>
        <taxon>Suessiales</taxon>
        <taxon>Symbiodiniaceae</taxon>
        <taxon>Effrenium</taxon>
    </lineage>
</organism>
<dbReference type="InterPro" id="IPR036188">
    <property type="entry name" value="FAD/NAD-bd_sf"/>
</dbReference>
<dbReference type="SUPFAM" id="SSF51905">
    <property type="entry name" value="FAD/NAD(P)-binding domain"/>
    <property type="match status" value="1"/>
</dbReference>
<dbReference type="AlphaFoldDB" id="A0AA36HLQ9"/>
<evidence type="ECO:0000256" key="5">
    <source>
        <dbReference type="ARBA" id="ARBA00023002"/>
    </source>
</evidence>
<evidence type="ECO:0000256" key="3">
    <source>
        <dbReference type="ARBA" id="ARBA00022630"/>
    </source>
</evidence>
<feature type="non-terminal residue" evidence="7">
    <location>
        <position position="1"/>
    </location>
</feature>
<comment type="cofactor">
    <cofactor evidence="1">
        <name>FAD</name>
        <dbReference type="ChEBI" id="CHEBI:57692"/>
    </cofactor>
</comment>
<evidence type="ECO:0000313" key="8">
    <source>
        <dbReference type="Proteomes" id="UP001178507"/>
    </source>
</evidence>
<sequence length="617" mass="68119">ETVQIIAGHVDTYHGGSVRVSTVEGKGRVLLAATDFEPGERILLEYPLIEALADSEALAFRELQRLKQDGQLEFAVIFYWAALCSLTAPQVAEALSPWRAVPAETQVQALELHRPACPVSPSLDGCNRTGGVAPRVSFVRLPMEWLAARRAVVVPGAMKGGTCSLRAQLQAALPHLSLPTQVCGVGMERRSKANGPRLRCESDAPVVVVGGGVMGLSTAWSLARSGMKVVLFDGGHSEKGSWGESRIARVSYKDEVLLKLARRSYELYAELGKQHAEPLMCKTGCLDVGFQRGSLDDLANTYQKLGQKYERLNHAEVQKRWPMLQLSKDYVEASVYCERGDAVCASVVLEALKEQVQKSAHYVEEPVVRIDRDRKMVTTADGKTQAYSKVVVAAGIWTNKVLQAMDLPLLPLVTSVEQQTYYNTPTGSEQLYSDRQLPVVVEHIASPEPQMKRRGGYMIPHLPHGVAAVKFGMHRQGPLLDHEDFPLVPGSAAKVSQHFSCAATRARGEVWCTRWPEHEDAHLRAETDAFRRRILPSLTEEVELTMRCPYDQHLFADEDFVVGRHPLDPDVVMVSGFAGEGFKFGPAVGEMAASLVRGARFPVPEAVWRFRLERPQL</sequence>
<keyword evidence="4" id="KW-0274">FAD</keyword>
<evidence type="ECO:0000313" key="7">
    <source>
        <dbReference type="EMBL" id="CAJ1370915.1"/>
    </source>
</evidence>
<dbReference type="InterPro" id="IPR045170">
    <property type="entry name" value="MTOX"/>
</dbReference>
<feature type="domain" description="FAD dependent oxidoreductase" evidence="6">
    <location>
        <begin position="206"/>
        <end position="595"/>
    </location>
</feature>
<keyword evidence="8" id="KW-1185">Reference proteome</keyword>
<evidence type="ECO:0000256" key="4">
    <source>
        <dbReference type="ARBA" id="ARBA00022827"/>
    </source>
</evidence>
<comment type="similarity">
    <text evidence="2">Belongs to the MSOX/MTOX family.</text>
</comment>
<keyword evidence="5" id="KW-0560">Oxidoreductase</keyword>
<dbReference type="GO" id="GO:0050660">
    <property type="term" value="F:flavin adenine dinucleotide binding"/>
    <property type="evidence" value="ECO:0007669"/>
    <property type="project" value="InterPro"/>
</dbReference>
<dbReference type="Gene3D" id="3.30.9.10">
    <property type="entry name" value="D-Amino Acid Oxidase, subunit A, domain 2"/>
    <property type="match status" value="1"/>
</dbReference>
<dbReference type="Pfam" id="PF01266">
    <property type="entry name" value="DAO"/>
    <property type="match status" value="1"/>
</dbReference>
<dbReference type="EMBL" id="CAUJNA010000044">
    <property type="protein sequence ID" value="CAJ1370915.1"/>
    <property type="molecule type" value="Genomic_DNA"/>
</dbReference>
<evidence type="ECO:0000256" key="2">
    <source>
        <dbReference type="ARBA" id="ARBA00010989"/>
    </source>
</evidence>
<evidence type="ECO:0000259" key="6">
    <source>
        <dbReference type="Pfam" id="PF01266"/>
    </source>
</evidence>
<dbReference type="GO" id="GO:0008115">
    <property type="term" value="F:sarcosine oxidase activity"/>
    <property type="evidence" value="ECO:0007669"/>
    <property type="project" value="TreeGrafter"/>
</dbReference>
<dbReference type="PANTHER" id="PTHR10961">
    <property type="entry name" value="PEROXISOMAL SARCOSINE OXIDASE"/>
    <property type="match status" value="1"/>
</dbReference>
<dbReference type="Proteomes" id="UP001178507">
    <property type="component" value="Unassembled WGS sequence"/>
</dbReference>
<name>A0AA36HLQ9_9DINO</name>
<proteinExistence type="inferred from homology"/>
<gene>
    <name evidence="7" type="ORF">EVOR1521_LOCUS1373</name>
</gene>
<dbReference type="Gene3D" id="3.50.50.60">
    <property type="entry name" value="FAD/NAD(P)-binding domain"/>
    <property type="match status" value="1"/>
</dbReference>
<accession>A0AA36HLQ9</accession>
<protein>
    <recommendedName>
        <fullName evidence="6">FAD dependent oxidoreductase domain-containing protein</fullName>
    </recommendedName>
</protein>
<reference evidence="7" key="1">
    <citation type="submission" date="2023-08" db="EMBL/GenBank/DDBJ databases">
        <authorList>
            <person name="Chen Y."/>
            <person name="Shah S."/>
            <person name="Dougan E. K."/>
            <person name="Thang M."/>
            <person name="Chan C."/>
        </authorList>
    </citation>
    <scope>NUCLEOTIDE SEQUENCE</scope>
</reference>
<dbReference type="InterPro" id="IPR006076">
    <property type="entry name" value="FAD-dep_OxRdtase"/>
</dbReference>
<keyword evidence="3" id="KW-0285">Flavoprotein</keyword>